<keyword evidence="2" id="KW-0472">Membrane</keyword>
<dbReference type="NCBIfam" id="NF033484">
    <property type="entry name" value="Stp1_PP2C_phos"/>
    <property type="match status" value="1"/>
</dbReference>
<dbReference type="RefSeq" id="WP_009135902.1">
    <property type="nucleotide sequence ID" value="NZ_JH594596.1"/>
</dbReference>
<dbReference type="HOGENOM" id="CLU_568408_0_0_10"/>
<keyword evidence="2" id="KW-0812">Transmembrane</keyword>
<dbReference type="AlphaFoldDB" id="H1DER8"/>
<sequence length="480" mass="52292">MGNIEFRMAALTNVGRVRTNNEDNFLVDSDLSDDKCFFTQNEQKDLGKKGALLVVADGMGGMNAGEVASRLAVETIQEYFSAERLTEDVIQNRQSIERYMKMTIVAADKAIKERSKKDEKTTGMGTTVVMAWLLKDKVYVAWCGDSRAYAWHPQMGLRQLSKDHSYVQELVDSGKLDEENAFDHPDSNIITRSLGDPRKVAEPDFREEELYQGEVILLCSDGLCGMIRDREMEVVLRENPEDMKLCGEALIAAALQAGGHDNVTVTLCRVVVGGKTPVVSTVDHTHKEGEILEKPEKNKKMWMYLLGVVFILGVGIGIGCYISRPVAPVNKNLEQSGPQGQDSLRLLEGGIRGAMESVGKPVTGGAEGNGEGSKENQDGQGSKGVNPSNPLEQQQSPQDTSKQQGTDLTRVEGKEGKPSNLNLVNPGETGPGEQRPAGDTTRKENGEKPQLGENPVSAELEQQPPRDTSGSKQGGMEEGK</sequence>
<proteinExistence type="predicted"/>
<dbReference type="EMBL" id="ADMC01000008">
    <property type="protein sequence ID" value="EHP49968.1"/>
    <property type="molecule type" value="Genomic_DNA"/>
</dbReference>
<dbReference type="InterPro" id="IPR036457">
    <property type="entry name" value="PPM-type-like_dom_sf"/>
</dbReference>
<dbReference type="Pfam" id="PF13672">
    <property type="entry name" value="PP2C_2"/>
    <property type="match status" value="1"/>
</dbReference>
<dbReference type="eggNOG" id="COG0631">
    <property type="taxonomic scope" value="Bacteria"/>
</dbReference>
<evidence type="ECO:0000313" key="5">
    <source>
        <dbReference type="Proteomes" id="UP000004892"/>
    </source>
</evidence>
<dbReference type="GO" id="GO:0004722">
    <property type="term" value="F:protein serine/threonine phosphatase activity"/>
    <property type="evidence" value="ECO:0007669"/>
    <property type="project" value="InterPro"/>
</dbReference>
<dbReference type="Gene3D" id="3.60.40.10">
    <property type="entry name" value="PPM-type phosphatase domain"/>
    <property type="match status" value="1"/>
</dbReference>
<feature type="transmembrane region" description="Helical" evidence="2">
    <location>
        <begin position="301"/>
        <end position="322"/>
    </location>
</feature>
<keyword evidence="5" id="KW-1185">Reference proteome</keyword>
<dbReference type="PANTHER" id="PTHR47992">
    <property type="entry name" value="PROTEIN PHOSPHATASE"/>
    <property type="match status" value="1"/>
</dbReference>
<feature type="compositionally biased region" description="Low complexity" evidence="1">
    <location>
        <begin position="393"/>
        <end position="404"/>
    </location>
</feature>
<dbReference type="SMART" id="SM00332">
    <property type="entry name" value="PP2Cc"/>
    <property type="match status" value="1"/>
</dbReference>
<organism evidence="4 5">
    <name type="scientific">Odoribacter laneus YIT 12061</name>
    <dbReference type="NCBI Taxonomy" id="742817"/>
    <lineage>
        <taxon>Bacteria</taxon>
        <taxon>Pseudomonadati</taxon>
        <taxon>Bacteroidota</taxon>
        <taxon>Bacteroidia</taxon>
        <taxon>Bacteroidales</taxon>
        <taxon>Odoribacteraceae</taxon>
        <taxon>Odoribacter</taxon>
    </lineage>
</organism>
<feature type="compositionally biased region" description="Polar residues" evidence="1">
    <location>
        <begin position="378"/>
        <end position="392"/>
    </location>
</feature>
<feature type="region of interest" description="Disordered" evidence="1">
    <location>
        <begin position="356"/>
        <end position="480"/>
    </location>
</feature>
<feature type="domain" description="PPM-type phosphatase" evidence="3">
    <location>
        <begin position="7"/>
        <end position="270"/>
    </location>
</feature>
<evidence type="ECO:0000259" key="3">
    <source>
        <dbReference type="PROSITE" id="PS51746"/>
    </source>
</evidence>
<evidence type="ECO:0000313" key="4">
    <source>
        <dbReference type="EMBL" id="EHP49968.1"/>
    </source>
</evidence>
<dbReference type="InterPro" id="IPR015655">
    <property type="entry name" value="PP2C"/>
</dbReference>
<keyword evidence="2" id="KW-1133">Transmembrane helix</keyword>
<evidence type="ECO:0000256" key="1">
    <source>
        <dbReference type="SAM" id="MobiDB-lite"/>
    </source>
</evidence>
<dbReference type="PATRIC" id="fig|742817.3.peg.806"/>
<accession>H1DER8</accession>
<dbReference type="GeneID" id="98070637"/>
<evidence type="ECO:0000256" key="2">
    <source>
        <dbReference type="SAM" id="Phobius"/>
    </source>
</evidence>
<dbReference type="Proteomes" id="UP000004892">
    <property type="component" value="Unassembled WGS sequence"/>
</dbReference>
<comment type="caution">
    <text evidence="4">The sequence shown here is derived from an EMBL/GenBank/DDBJ whole genome shotgun (WGS) entry which is preliminary data.</text>
</comment>
<dbReference type="SUPFAM" id="SSF81606">
    <property type="entry name" value="PP2C-like"/>
    <property type="match status" value="1"/>
</dbReference>
<dbReference type="InterPro" id="IPR001932">
    <property type="entry name" value="PPM-type_phosphatase-like_dom"/>
</dbReference>
<dbReference type="STRING" id="742817.HMPREF9449_00754"/>
<dbReference type="CDD" id="cd00143">
    <property type="entry name" value="PP2Cc"/>
    <property type="match status" value="1"/>
</dbReference>
<gene>
    <name evidence="4" type="ORF">HMPREF9449_00754</name>
</gene>
<protein>
    <recommendedName>
        <fullName evidence="3">PPM-type phosphatase domain-containing protein</fullName>
    </recommendedName>
</protein>
<name>H1DER8_9BACT</name>
<dbReference type="PROSITE" id="PS51746">
    <property type="entry name" value="PPM_2"/>
    <property type="match status" value="1"/>
</dbReference>
<dbReference type="SMART" id="SM00331">
    <property type="entry name" value="PP2C_SIG"/>
    <property type="match status" value="1"/>
</dbReference>
<reference evidence="4 5" key="1">
    <citation type="submission" date="2012-01" db="EMBL/GenBank/DDBJ databases">
        <title>The Genome Sequence of Odoribacter laneus YIT 12061.</title>
        <authorList>
            <consortium name="The Broad Institute Genome Sequencing Platform"/>
            <person name="Earl A."/>
            <person name="Ward D."/>
            <person name="Feldgarden M."/>
            <person name="Gevers D."/>
            <person name="Morotomi M."/>
            <person name="Young S.K."/>
            <person name="Zeng Q."/>
            <person name="Gargeya S."/>
            <person name="Fitzgerald M."/>
            <person name="Haas B."/>
            <person name="Abouelleil A."/>
            <person name="Alvarado L."/>
            <person name="Arachchi H.M."/>
            <person name="Berlin A."/>
            <person name="Chapman S.B."/>
            <person name="Gearin G."/>
            <person name="Goldberg J."/>
            <person name="Griggs A."/>
            <person name="Gujja S."/>
            <person name="Hansen M."/>
            <person name="Heiman D."/>
            <person name="Howarth C."/>
            <person name="Larimer J."/>
            <person name="Lui A."/>
            <person name="MacDonald P.J.P."/>
            <person name="McCowen C."/>
            <person name="Montmayeur A."/>
            <person name="Murphy C."/>
            <person name="Neiman D."/>
            <person name="Pearson M."/>
            <person name="Priest M."/>
            <person name="Roberts A."/>
            <person name="Saif S."/>
            <person name="Shea T."/>
            <person name="Sisk P."/>
            <person name="Stolte C."/>
            <person name="Sykes S."/>
            <person name="Wortman J."/>
            <person name="Nusbaum C."/>
            <person name="Birren B."/>
        </authorList>
    </citation>
    <scope>NUCLEOTIDE SEQUENCE [LARGE SCALE GENOMIC DNA]</scope>
    <source>
        <strain evidence="4 5">YIT 12061</strain>
    </source>
</reference>